<feature type="chain" id="PRO_5039124738" description="ABC-type glycine betaine transport system substrate-binding domain-containing protein" evidence="1">
    <location>
        <begin position="21"/>
        <end position="277"/>
    </location>
</feature>
<accession>A0A1W9YTZ4</accession>
<dbReference type="Pfam" id="PF04069">
    <property type="entry name" value="OpuAC"/>
    <property type="match status" value="1"/>
</dbReference>
<evidence type="ECO:0000256" key="1">
    <source>
        <dbReference type="SAM" id="SignalP"/>
    </source>
</evidence>
<dbReference type="EMBL" id="MVHJ01000016">
    <property type="protein sequence ID" value="ORA03457.1"/>
    <property type="molecule type" value="Genomic_DNA"/>
</dbReference>
<proteinExistence type="predicted"/>
<keyword evidence="4" id="KW-1185">Reference proteome</keyword>
<feature type="domain" description="ABC-type glycine betaine transport system substrate-binding" evidence="2">
    <location>
        <begin position="25"/>
        <end position="270"/>
    </location>
</feature>
<dbReference type="Gene3D" id="3.40.190.10">
    <property type="entry name" value="Periplasmic binding protein-like II"/>
    <property type="match status" value="2"/>
</dbReference>
<protein>
    <recommendedName>
        <fullName evidence="2">ABC-type glycine betaine transport system substrate-binding domain-containing protein</fullName>
    </recommendedName>
</protein>
<gene>
    <name evidence="3" type="ORF">BST17_18730</name>
</gene>
<dbReference type="InterPro" id="IPR007210">
    <property type="entry name" value="ABC_Gly_betaine_transp_sub-bd"/>
</dbReference>
<dbReference type="STRING" id="564198.BST17_18730"/>
<evidence type="ECO:0000313" key="4">
    <source>
        <dbReference type="Proteomes" id="UP000192366"/>
    </source>
</evidence>
<name>A0A1W9YTZ4_MYCBA</name>
<dbReference type="PROSITE" id="PS51257">
    <property type="entry name" value="PROKAR_LIPOPROTEIN"/>
    <property type="match status" value="1"/>
</dbReference>
<evidence type="ECO:0000259" key="2">
    <source>
        <dbReference type="Pfam" id="PF04069"/>
    </source>
</evidence>
<dbReference type="RefSeq" id="WP_083060402.1">
    <property type="nucleotide sequence ID" value="NZ_JACKVM010000005.1"/>
</dbReference>
<dbReference type="Proteomes" id="UP000192366">
    <property type="component" value="Unassembled WGS sequence"/>
</dbReference>
<dbReference type="Gene3D" id="3.40.190.120">
    <property type="entry name" value="Osmoprotection protein (prox), domain 2"/>
    <property type="match status" value="1"/>
</dbReference>
<sequence length="277" mass="28157">MRWLTAALVALLMAGCGGQAPPPPSVAVGAQPGAESALLAHLYAAALRYYGSAAHVKDVADPLGALDSGDVDVVPAFTGAALSRFAPDAPARSAAQVYRAMVGSLPEGLGAGDYTESASDKPTVVVTGPTATDWDATDVLALVGRCADLQPGAVRGADVPATLGTCTLAQPREYADADAMQAALRDGRINMAWTTAAAPGLSPELTVLSDRTALIRAENIVPVFRRNGLTQTQQRSVNELAGVLDTDALAQMRAEVAAGGEPGAVAGAWLGTHPLGH</sequence>
<dbReference type="GO" id="GO:0043190">
    <property type="term" value="C:ATP-binding cassette (ABC) transporter complex"/>
    <property type="evidence" value="ECO:0007669"/>
    <property type="project" value="InterPro"/>
</dbReference>
<comment type="caution">
    <text evidence="3">The sequence shown here is derived from an EMBL/GenBank/DDBJ whole genome shotgun (WGS) entry which is preliminary data.</text>
</comment>
<keyword evidence="1" id="KW-0732">Signal</keyword>
<dbReference type="GO" id="GO:0022857">
    <property type="term" value="F:transmembrane transporter activity"/>
    <property type="evidence" value="ECO:0007669"/>
    <property type="project" value="InterPro"/>
</dbReference>
<dbReference type="SUPFAM" id="SSF53850">
    <property type="entry name" value="Periplasmic binding protein-like II"/>
    <property type="match status" value="1"/>
</dbReference>
<dbReference type="AlphaFoldDB" id="A0A1W9YTZ4"/>
<organism evidence="3 4">
    <name type="scientific">Mycolicibacterium bacteremicum</name>
    <name type="common">Mycobacterium bacteremicum</name>
    <dbReference type="NCBI Taxonomy" id="564198"/>
    <lineage>
        <taxon>Bacteria</taxon>
        <taxon>Bacillati</taxon>
        <taxon>Actinomycetota</taxon>
        <taxon>Actinomycetes</taxon>
        <taxon>Mycobacteriales</taxon>
        <taxon>Mycobacteriaceae</taxon>
        <taxon>Mycolicibacterium</taxon>
    </lineage>
</organism>
<evidence type="ECO:0000313" key="3">
    <source>
        <dbReference type="EMBL" id="ORA03457.1"/>
    </source>
</evidence>
<feature type="signal peptide" evidence="1">
    <location>
        <begin position="1"/>
        <end position="20"/>
    </location>
</feature>
<reference evidence="3 4" key="1">
    <citation type="submission" date="2017-02" db="EMBL/GenBank/DDBJ databases">
        <title>The new phylogeny of genus Mycobacterium.</title>
        <authorList>
            <person name="Tortoli E."/>
            <person name="Trovato A."/>
            <person name="Cirillo D.M."/>
        </authorList>
    </citation>
    <scope>NUCLEOTIDE SEQUENCE [LARGE SCALE GENOMIC DNA]</scope>
    <source>
        <strain evidence="3 4">DSM 45578</strain>
    </source>
</reference>